<name>A0ABN9W853_9DINO</name>
<evidence type="ECO:0000313" key="3">
    <source>
        <dbReference type="Proteomes" id="UP001189429"/>
    </source>
</evidence>
<sequence length="142" mass="15155">MTRARYSGTLPRGLPARYVLRPETGAGRQLQLSAKGLVGGRNLRAGGGVEQTEQNTAQTSALGGPGSAPGQAPDLPARDARGGQELRWRRLPWGGQRRPPQPARGLAARVPLLPRARKGLGGHAGPVRPRGPCWPRWESRPV</sequence>
<dbReference type="Proteomes" id="UP001189429">
    <property type="component" value="Unassembled WGS sequence"/>
</dbReference>
<dbReference type="EMBL" id="CAUYUJ010018283">
    <property type="protein sequence ID" value="CAK0882322.1"/>
    <property type="molecule type" value="Genomic_DNA"/>
</dbReference>
<accession>A0ABN9W853</accession>
<feature type="region of interest" description="Disordered" evidence="1">
    <location>
        <begin position="117"/>
        <end position="142"/>
    </location>
</feature>
<keyword evidence="3" id="KW-1185">Reference proteome</keyword>
<reference evidence="2" key="1">
    <citation type="submission" date="2023-10" db="EMBL/GenBank/DDBJ databases">
        <authorList>
            <person name="Chen Y."/>
            <person name="Shah S."/>
            <person name="Dougan E. K."/>
            <person name="Thang M."/>
            <person name="Chan C."/>
        </authorList>
    </citation>
    <scope>NUCLEOTIDE SEQUENCE [LARGE SCALE GENOMIC DNA]</scope>
</reference>
<proteinExistence type="predicted"/>
<comment type="caution">
    <text evidence="2">The sequence shown here is derived from an EMBL/GenBank/DDBJ whole genome shotgun (WGS) entry which is preliminary data.</text>
</comment>
<evidence type="ECO:0000256" key="1">
    <source>
        <dbReference type="SAM" id="MobiDB-lite"/>
    </source>
</evidence>
<feature type="region of interest" description="Disordered" evidence="1">
    <location>
        <begin position="39"/>
        <end position="84"/>
    </location>
</feature>
<feature type="region of interest" description="Disordered" evidence="1">
    <location>
        <begin position="91"/>
        <end position="110"/>
    </location>
</feature>
<evidence type="ECO:0000313" key="2">
    <source>
        <dbReference type="EMBL" id="CAK0882322.1"/>
    </source>
</evidence>
<protein>
    <submittedName>
        <fullName evidence="2">Uncharacterized protein</fullName>
    </submittedName>
</protein>
<gene>
    <name evidence="2" type="ORF">PCOR1329_LOCUS64882</name>
</gene>
<feature type="compositionally biased region" description="Polar residues" evidence="1">
    <location>
        <begin position="51"/>
        <end position="61"/>
    </location>
</feature>
<organism evidence="2 3">
    <name type="scientific">Prorocentrum cordatum</name>
    <dbReference type="NCBI Taxonomy" id="2364126"/>
    <lineage>
        <taxon>Eukaryota</taxon>
        <taxon>Sar</taxon>
        <taxon>Alveolata</taxon>
        <taxon>Dinophyceae</taxon>
        <taxon>Prorocentrales</taxon>
        <taxon>Prorocentraceae</taxon>
        <taxon>Prorocentrum</taxon>
    </lineage>
</organism>